<dbReference type="InterPro" id="IPR041131">
    <property type="entry name" value="MuF_C"/>
</dbReference>
<evidence type="ECO:0000313" key="3">
    <source>
        <dbReference type="EMBL" id="BDE94848.1"/>
    </source>
</evidence>
<evidence type="ECO:0000313" key="4">
    <source>
        <dbReference type="Proteomes" id="UP001320544"/>
    </source>
</evidence>
<sequence length="399" mass="44047">MPSFQEDLDRFLDGDQRNMRECLYVCETPSSMVMLGMKQLPIYITQLHVRRTMQPKSDRNSHFHGIGKDELLEVPNLLASPAVIMDSLSRADSVVLVLDATDADMLPLFAVIRPNGVSQYDCELVPSNHLTTLYGKDDVCKYLESAAKQDKILFVDEEKTKDLAIQSQLQLLQGIEGLPMNTIIHPSHAVLRSESPAIVLETGLEETMAEERSPEQNPEAFKDAKRDLADGKGFYNPESGFYVTYRADEREPCIVYHRKTVDELKDFVGVLESHGVELHGGAVAPSQLFLPDDFYVRFSRGELPFAIDAAAAQIAEGGWIEAGADVDDFLARCEGAPSAGAALPVVRQSGRLDVRGASPDHRPSLDRDLKSASDSARAQRLDSARSMKAGKKHSEVEGM</sequence>
<dbReference type="Proteomes" id="UP001320544">
    <property type="component" value="Chromosome"/>
</dbReference>
<accession>A0ABM7WF34</accession>
<proteinExistence type="predicted"/>
<evidence type="ECO:0000259" key="2">
    <source>
        <dbReference type="Pfam" id="PF18819"/>
    </source>
</evidence>
<name>A0ABM7WF34_9ACTN</name>
<feature type="compositionally biased region" description="Basic and acidic residues" evidence="1">
    <location>
        <begin position="353"/>
        <end position="385"/>
    </location>
</feature>
<dbReference type="RefSeq" id="WP_244411375.1">
    <property type="nucleotide sequence ID" value="NZ_AP025564.1"/>
</dbReference>
<feature type="domain" description="Phage MuF C-terminal" evidence="2">
    <location>
        <begin position="62"/>
        <end position="161"/>
    </location>
</feature>
<evidence type="ECO:0000256" key="1">
    <source>
        <dbReference type="SAM" id="MobiDB-lite"/>
    </source>
</evidence>
<reference evidence="3 4" key="1">
    <citation type="submission" date="2022-01" db="EMBL/GenBank/DDBJ databases">
        <title>Novel bile acid biosynthetic pathways are enriched in the microbiome of centenarians.</title>
        <authorList>
            <person name="Sato Y."/>
            <person name="Atarashi K."/>
            <person name="Plichta R.D."/>
            <person name="Arai Y."/>
            <person name="Sasajima S."/>
            <person name="Kearney M.S."/>
            <person name="Suda W."/>
            <person name="Takeshita K."/>
            <person name="Sasaki T."/>
            <person name="Okamoto S."/>
            <person name="Skelly N.A."/>
            <person name="Okamura Y."/>
            <person name="Vlamakis H."/>
            <person name="Li Y."/>
            <person name="Tanoue T."/>
            <person name="Takei H."/>
            <person name="Nittono H."/>
            <person name="Narushima S."/>
            <person name="Irie J."/>
            <person name="Itoh H."/>
            <person name="Moriya K."/>
            <person name="Sugiura Y."/>
            <person name="Suematsu M."/>
            <person name="Moritoki N."/>
            <person name="Shibata S."/>
            <person name="Littman R.D."/>
            <person name="Fischbach A.M."/>
            <person name="Uwamino Y."/>
            <person name="Inoue T."/>
            <person name="Honda A."/>
            <person name="Hattori M."/>
            <person name="Murai T."/>
            <person name="Xavier J.R."/>
            <person name="Hirose N."/>
            <person name="Honda K."/>
        </authorList>
    </citation>
    <scope>NUCLEOTIDE SEQUENCE [LARGE SCALE GENOMIC DNA]</scope>
    <source>
        <strain evidence="3 4">CE91-St30</strain>
    </source>
</reference>
<organism evidence="3 4">
    <name type="scientific">Raoultibacter timonensis</name>
    <dbReference type="NCBI Taxonomy" id="1907662"/>
    <lineage>
        <taxon>Bacteria</taxon>
        <taxon>Bacillati</taxon>
        <taxon>Actinomycetota</taxon>
        <taxon>Coriobacteriia</taxon>
        <taxon>Eggerthellales</taxon>
        <taxon>Eggerthellaceae</taxon>
        <taxon>Raoultibacter</taxon>
    </lineage>
</organism>
<protein>
    <recommendedName>
        <fullName evidence="2">Phage MuF C-terminal domain-containing protein</fullName>
    </recommendedName>
</protein>
<dbReference type="Pfam" id="PF18819">
    <property type="entry name" value="MuF_C"/>
    <property type="match status" value="1"/>
</dbReference>
<feature type="region of interest" description="Disordered" evidence="1">
    <location>
        <begin position="353"/>
        <end position="399"/>
    </location>
</feature>
<dbReference type="EMBL" id="AP025564">
    <property type="protein sequence ID" value="BDE94848.1"/>
    <property type="molecule type" value="Genomic_DNA"/>
</dbReference>
<gene>
    <name evidence="3" type="ORF">CE91St30_01810</name>
</gene>
<keyword evidence="4" id="KW-1185">Reference proteome</keyword>